<organism evidence="2 3">
    <name type="scientific">Geodermatophilus arenarius</name>
    <dbReference type="NCBI Taxonomy" id="1137990"/>
    <lineage>
        <taxon>Bacteria</taxon>
        <taxon>Bacillati</taxon>
        <taxon>Actinomycetota</taxon>
        <taxon>Actinomycetes</taxon>
        <taxon>Geodermatophilales</taxon>
        <taxon>Geodermatophilaceae</taxon>
        <taxon>Geodermatophilus</taxon>
    </lineage>
</organism>
<gene>
    <name evidence="2" type="ORF">ACFO3M_19425</name>
</gene>
<dbReference type="RefSeq" id="WP_387992746.1">
    <property type="nucleotide sequence ID" value="NZ_JBHSGR010000025.1"/>
</dbReference>
<evidence type="ECO:0000313" key="2">
    <source>
        <dbReference type="EMBL" id="MFC4695581.1"/>
    </source>
</evidence>
<proteinExistence type="predicted"/>
<dbReference type="Gene3D" id="3.10.180.10">
    <property type="entry name" value="2,3-Dihydroxybiphenyl 1,2-Dioxygenase, domain 1"/>
    <property type="match status" value="1"/>
</dbReference>
<dbReference type="InterPro" id="IPR029068">
    <property type="entry name" value="Glyas_Bleomycin-R_OHBP_Dase"/>
</dbReference>
<comment type="caution">
    <text evidence="2">The sequence shown here is derived from an EMBL/GenBank/DDBJ whole genome shotgun (WGS) entry which is preliminary data.</text>
</comment>
<accession>A0ABV9LP72</accession>
<evidence type="ECO:0000259" key="1">
    <source>
        <dbReference type="PROSITE" id="PS51819"/>
    </source>
</evidence>
<name>A0ABV9LP72_9ACTN</name>
<dbReference type="EMBL" id="JBHSGR010000025">
    <property type="protein sequence ID" value="MFC4695581.1"/>
    <property type="molecule type" value="Genomic_DNA"/>
</dbReference>
<protein>
    <submittedName>
        <fullName evidence="2">VOC family protein</fullName>
    </submittedName>
</protein>
<dbReference type="Pfam" id="PF00903">
    <property type="entry name" value="Glyoxalase"/>
    <property type="match status" value="1"/>
</dbReference>
<evidence type="ECO:0000313" key="3">
    <source>
        <dbReference type="Proteomes" id="UP001596025"/>
    </source>
</evidence>
<dbReference type="PROSITE" id="PS51819">
    <property type="entry name" value="VOC"/>
    <property type="match status" value="1"/>
</dbReference>
<dbReference type="Proteomes" id="UP001596025">
    <property type="component" value="Unassembled WGS sequence"/>
</dbReference>
<dbReference type="PANTHER" id="PTHR36437:SF2">
    <property type="entry name" value="GLYOXALASE_BLEOMYCIN RESISTANCE PROTEIN_DIOXYGENASE"/>
    <property type="match status" value="1"/>
</dbReference>
<dbReference type="InterPro" id="IPR037523">
    <property type="entry name" value="VOC_core"/>
</dbReference>
<reference evidence="3" key="1">
    <citation type="journal article" date="2019" name="Int. J. Syst. Evol. Microbiol.">
        <title>The Global Catalogue of Microorganisms (GCM) 10K type strain sequencing project: providing services to taxonomists for standard genome sequencing and annotation.</title>
        <authorList>
            <consortium name="The Broad Institute Genomics Platform"/>
            <consortium name="The Broad Institute Genome Sequencing Center for Infectious Disease"/>
            <person name="Wu L."/>
            <person name="Ma J."/>
        </authorList>
    </citation>
    <scope>NUCLEOTIDE SEQUENCE [LARGE SCALE GENOMIC DNA]</scope>
    <source>
        <strain evidence="3">CCUG 62763</strain>
    </source>
</reference>
<dbReference type="SUPFAM" id="SSF54593">
    <property type="entry name" value="Glyoxalase/Bleomycin resistance protein/Dihydroxybiphenyl dioxygenase"/>
    <property type="match status" value="1"/>
</dbReference>
<dbReference type="PANTHER" id="PTHR36437">
    <property type="entry name" value="GLYOXALASE/BLEOMYCIN RESISTANCE PROTEIN/DIOXYGENASE"/>
    <property type="match status" value="1"/>
</dbReference>
<keyword evidence="3" id="KW-1185">Reference proteome</keyword>
<sequence length="194" mass="20396">MFHVLVVELSFELDAIGVTATGTIGAVGAISSLATAVAARTDRPAPAPPPHPWTSGVRGRCTGRPAPEEVPVDVTVVSVPVTDQDAALRFWTGQVGLAVLRDAEFAPGMRWVQVGTPGSGTSLTLVTWFDRMPPGSLQGLVFEVDDVDAEYARMTGAGVPFEGPLTTEAWGRQAVFADPDGNRFVLSSRARVPA</sequence>
<feature type="domain" description="VOC" evidence="1">
    <location>
        <begin position="71"/>
        <end position="189"/>
    </location>
</feature>
<dbReference type="InterPro" id="IPR004360">
    <property type="entry name" value="Glyas_Fos-R_dOase_dom"/>
</dbReference>